<organism evidence="1">
    <name type="scientific">Anguilla anguilla</name>
    <name type="common">European freshwater eel</name>
    <name type="synonym">Muraena anguilla</name>
    <dbReference type="NCBI Taxonomy" id="7936"/>
    <lineage>
        <taxon>Eukaryota</taxon>
        <taxon>Metazoa</taxon>
        <taxon>Chordata</taxon>
        <taxon>Craniata</taxon>
        <taxon>Vertebrata</taxon>
        <taxon>Euteleostomi</taxon>
        <taxon>Actinopterygii</taxon>
        <taxon>Neopterygii</taxon>
        <taxon>Teleostei</taxon>
        <taxon>Anguilliformes</taxon>
        <taxon>Anguillidae</taxon>
        <taxon>Anguilla</taxon>
    </lineage>
</organism>
<dbReference type="EMBL" id="GBXM01048704">
    <property type="protein sequence ID" value="JAH59873.1"/>
    <property type="molecule type" value="Transcribed_RNA"/>
</dbReference>
<name>A0A0E9U4J7_ANGAN</name>
<reference evidence="1" key="2">
    <citation type="journal article" date="2015" name="Fish Shellfish Immunol.">
        <title>Early steps in the European eel (Anguilla anguilla)-Vibrio vulnificus interaction in the gills: Role of the RtxA13 toxin.</title>
        <authorList>
            <person name="Callol A."/>
            <person name="Pajuelo D."/>
            <person name="Ebbesson L."/>
            <person name="Teles M."/>
            <person name="MacKenzie S."/>
            <person name="Amaro C."/>
        </authorList>
    </citation>
    <scope>NUCLEOTIDE SEQUENCE</scope>
</reference>
<proteinExistence type="predicted"/>
<evidence type="ECO:0000313" key="1">
    <source>
        <dbReference type="EMBL" id="JAH59873.1"/>
    </source>
</evidence>
<protein>
    <submittedName>
        <fullName evidence="1">Uncharacterized protein</fullName>
    </submittedName>
</protein>
<sequence length="12" mass="1430">MKKIKAREALEL</sequence>
<reference evidence="1" key="1">
    <citation type="submission" date="2014-11" db="EMBL/GenBank/DDBJ databases">
        <authorList>
            <person name="Amaro Gonzalez C."/>
        </authorList>
    </citation>
    <scope>NUCLEOTIDE SEQUENCE</scope>
</reference>
<accession>A0A0E9U4J7</accession>